<dbReference type="RefSeq" id="WP_349301865.1">
    <property type="nucleotide sequence ID" value="NZ_JBEDNQ010000017.1"/>
</dbReference>
<gene>
    <name evidence="4" type="ORF">WIS52_30395</name>
</gene>
<dbReference type="InterPro" id="IPR006148">
    <property type="entry name" value="Glc/Gal-6P_isomerase"/>
</dbReference>
<proteinExistence type="predicted"/>
<dbReference type="CDD" id="cd01399">
    <property type="entry name" value="GlcN6P_deaminase"/>
    <property type="match status" value="1"/>
</dbReference>
<accession>A0ABV1KK08</accession>
<dbReference type="Pfam" id="PF01182">
    <property type="entry name" value="Glucosamine_iso"/>
    <property type="match status" value="1"/>
</dbReference>
<evidence type="ECO:0000259" key="3">
    <source>
        <dbReference type="Pfam" id="PF01182"/>
    </source>
</evidence>
<dbReference type="PANTHER" id="PTHR11280:SF5">
    <property type="entry name" value="GLUCOSAMINE-6-PHOSPHATE ISOMERASE"/>
    <property type="match status" value="1"/>
</dbReference>
<organism evidence="4 5">
    <name type="scientific">Pseudonocardia nematodicida</name>
    <dbReference type="NCBI Taxonomy" id="1206997"/>
    <lineage>
        <taxon>Bacteria</taxon>
        <taxon>Bacillati</taxon>
        <taxon>Actinomycetota</taxon>
        <taxon>Actinomycetes</taxon>
        <taxon>Pseudonocardiales</taxon>
        <taxon>Pseudonocardiaceae</taxon>
        <taxon>Pseudonocardia</taxon>
    </lineage>
</organism>
<dbReference type="Gene3D" id="3.40.50.1360">
    <property type="match status" value="1"/>
</dbReference>
<evidence type="ECO:0000313" key="5">
    <source>
        <dbReference type="Proteomes" id="UP001494902"/>
    </source>
</evidence>
<comment type="caution">
    <text evidence="4">The sequence shown here is derived from an EMBL/GenBank/DDBJ whole genome shotgun (WGS) entry which is preliminary data.</text>
</comment>
<dbReference type="Proteomes" id="UP001494902">
    <property type="component" value="Unassembled WGS sequence"/>
</dbReference>
<evidence type="ECO:0000256" key="2">
    <source>
        <dbReference type="ARBA" id="ARBA00023277"/>
    </source>
</evidence>
<keyword evidence="1" id="KW-0378">Hydrolase</keyword>
<keyword evidence="5" id="KW-1185">Reference proteome</keyword>
<feature type="domain" description="Glucosamine/galactosamine-6-phosphate isomerase" evidence="3">
    <location>
        <begin position="8"/>
        <end position="227"/>
    </location>
</feature>
<dbReference type="PANTHER" id="PTHR11280">
    <property type="entry name" value="GLUCOSAMINE-6-PHOSPHATE ISOMERASE"/>
    <property type="match status" value="1"/>
</dbReference>
<dbReference type="EMBL" id="JBEDNQ010000017">
    <property type="protein sequence ID" value="MEQ3554795.1"/>
    <property type="molecule type" value="Genomic_DNA"/>
</dbReference>
<reference evidence="4 5" key="1">
    <citation type="submission" date="2024-03" db="EMBL/GenBank/DDBJ databases">
        <title>Draft genome sequence of Pseudonocardia nematodicida JCM 31783.</title>
        <authorList>
            <person name="Butdee W."/>
            <person name="Duangmal K."/>
        </authorList>
    </citation>
    <scope>NUCLEOTIDE SEQUENCE [LARGE SCALE GENOMIC DNA]</scope>
    <source>
        <strain evidence="4 5">JCM 31783</strain>
    </source>
</reference>
<dbReference type="InterPro" id="IPR037171">
    <property type="entry name" value="NagB/RpiA_transferase-like"/>
</dbReference>
<dbReference type="InterPro" id="IPR018321">
    <property type="entry name" value="Glucosamine6P_isomerase_CS"/>
</dbReference>
<keyword evidence="2" id="KW-0119">Carbohydrate metabolism</keyword>
<sequence length="263" mass="27362">MDVVVRPDPAACGRAVADAVAGALAAAAGRPVNLGLATGSSPVPAYAELVRRRRDEGLSFRAARAFLLDEYLGLPAGHPESYRRVIRRELTDHLDIDPGEVHAPDGARAHPAAAAADYERLLAAAGPIDVQVLGIGTNGHIGFNEPGSPRDSGTRVATLTERTRLDNARFFGRLDDVPRHVLTQGLRTITAARRVVLVATGPGKRAAVAAAVDGPVTTAVPASVLQEHPHCTLVLDRDAAAGLTRTVPAGVVSGPSRAGGDYR</sequence>
<name>A0ABV1KK08_9PSEU</name>
<evidence type="ECO:0000256" key="1">
    <source>
        <dbReference type="ARBA" id="ARBA00022801"/>
    </source>
</evidence>
<evidence type="ECO:0000313" key="4">
    <source>
        <dbReference type="EMBL" id="MEQ3554795.1"/>
    </source>
</evidence>
<protein>
    <submittedName>
        <fullName evidence="4">Glucosamine-6-phosphate deaminase</fullName>
    </submittedName>
</protein>
<dbReference type="PROSITE" id="PS01161">
    <property type="entry name" value="GLC_GALNAC_ISOMERASE"/>
    <property type="match status" value="1"/>
</dbReference>
<dbReference type="SUPFAM" id="SSF100950">
    <property type="entry name" value="NagB/RpiA/CoA transferase-like"/>
    <property type="match status" value="1"/>
</dbReference>
<dbReference type="InterPro" id="IPR004547">
    <property type="entry name" value="Glucosamine6P_isomerase"/>
</dbReference>